<evidence type="ECO:0000313" key="2">
    <source>
        <dbReference type="Proteomes" id="UP001510562"/>
    </source>
</evidence>
<proteinExistence type="predicted"/>
<protein>
    <submittedName>
        <fullName evidence="1">NUMOD1 domain protein</fullName>
    </submittedName>
</protein>
<dbReference type="Proteomes" id="UP001510562">
    <property type="component" value="Chromosome"/>
</dbReference>
<reference evidence="1 2" key="1">
    <citation type="journal article" date="2015" name="Genome Announc.">
        <title>Complete Genome Sequence of the Clostridium difficile Type Strain DSM 1296T.</title>
        <authorList>
            <person name="Riedel T."/>
            <person name="Bunk B."/>
            <person name="Wittmann J."/>
            <person name="Thurmer A."/>
            <person name="Sproer C."/>
            <person name="Gronow S."/>
            <person name="Liesegang H."/>
            <person name="Daniel R."/>
            <person name="Overmann J."/>
        </authorList>
    </citation>
    <scope>NUCLEOTIDE SEQUENCE [LARGE SCALE GENOMIC DNA]</scope>
    <source>
        <strain evidence="2">ATCC 9689 / DSM 1296 / BCRC 10642 / JCM 1296 / NCIMB 10666 / NCTC 11209 / 90556-M6S</strain>
    </source>
</reference>
<name>A0AC59FV39_CLODI</name>
<gene>
    <name evidence="1" type="ORF">CDIF1296T_00341</name>
</gene>
<keyword evidence="2" id="KW-1185">Reference proteome</keyword>
<organism evidence="1 2">
    <name type="scientific">Clostridioides difficile ATCC 9689 = DSM 1296</name>
    <dbReference type="NCBI Taxonomy" id="1121308"/>
    <lineage>
        <taxon>Bacteria</taxon>
        <taxon>Bacillati</taxon>
        <taxon>Bacillota</taxon>
        <taxon>Clostridia</taxon>
        <taxon>Peptostreptococcales</taxon>
        <taxon>Peptostreptococcaceae</taxon>
        <taxon>Clostridioides</taxon>
    </lineage>
</organism>
<sequence>MAKVWMDANEVLSKTMDLEDMFELNLRATRKRNEKRKNEIDKQIKKEIRKQIKTTNRGGPGKSIKVFNINTGEVKILKSAKEASKYIKVSCSHASYLARENKSTEDGWKAEYIQEVSDGISKCGTSN</sequence>
<evidence type="ECO:0000313" key="1">
    <source>
        <dbReference type="EMBL" id="AKP41239.1"/>
    </source>
</evidence>
<accession>A0AC59FV39</accession>
<dbReference type="EMBL" id="CP011968">
    <property type="protein sequence ID" value="AKP41239.1"/>
    <property type="molecule type" value="Genomic_DNA"/>
</dbReference>